<evidence type="ECO:0000256" key="1">
    <source>
        <dbReference type="SAM" id="SignalP"/>
    </source>
</evidence>
<organism evidence="3 5">
    <name type="scientific">Puccinia graminis f. sp. tritici</name>
    <dbReference type="NCBI Taxonomy" id="56615"/>
    <lineage>
        <taxon>Eukaryota</taxon>
        <taxon>Fungi</taxon>
        <taxon>Dikarya</taxon>
        <taxon>Basidiomycota</taxon>
        <taxon>Pucciniomycotina</taxon>
        <taxon>Pucciniomycetes</taxon>
        <taxon>Pucciniales</taxon>
        <taxon>Pucciniaceae</taxon>
        <taxon>Puccinia</taxon>
    </lineage>
</organism>
<comment type="caution">
    <text evidence="3">The sequence shown here is derived from an EMBL/GenBank/DDBJ whole genome shotgun (WGS) entry which is preliminary data.</text>
</comment>
<keyword evidence="1" id="KW-0732">Signal</keyword>
<name>A0A5B0RGL6_PUCGR</name>
<dbReference type="EMBL" id="VDEP01000203">
    <property type="protein sequence ID" value="KAA1124539.1"/>
    <property type="molecule type" value="Genomic_DNA"/>
</dbReference>
<dbReference type="Proteomes" id="UP000325313">
    <property type="component" value="Unassembled WGS sequence"/>
</dbReference>
<evidence type="ECO:0000313" key="5">
    <source>
        <dbReference type="Proteomes" id="UP000325313"/>
    </source>
</evidence>
<dbReference type="AlphaFoldDB" id="A0A5B0RGL6"/>
<dbReference type="OrthoDB" id="2495482at2759"/>
<feature type="chain" id="PRO_5036138155" evidence="1">
    <location>
        <begin position="23"/>
        <end position="155"/>
    </location>
</feature>
<proteinExistence type="predicted"/>
<evidence type="ECO:0000313" key="2">
    <source>
        <dbReference type="EMBL" id="KAA1107664.1"/>
    </source>
</evidence>
<gene>
    <name evidence="2" type="ORF">PGT21_021480</name>
    <name evidence="3" type="ORF">PGTUg99_011608</name>
</gene>
<evidence type="ECO:0000313" key="4">
    <source>
        <dbReference type="Proteomes" id="UP000324748"/>
    </source>
</evidence>
<dbReference type="Proteomes" id="UP000324748">
    <property type="component" value="Unassembled WGS sequence"/>
</dbReference>
<protein>
    <submittedName>
        <fullName evidence="3">Uncharacterized protein</fullName>
    </submittedName>
</protein>
<accession>A0A5B0RGL6</accession>
<sequence>MQFLAALTLVTLLVSFPFATQSADFSNDYIIKWDVDRSKSYLEVKSANGKVAYTFSRTYNLPTQGQSTVITGDSTFKKLFSLVSSNDAPLPKTQYVQVDGPNAKDNLPKRQYKFDNSRIFRNMLWRFNFYYDVAGARIYYKFERNMTNKGGRIYK</sequence>
<dbReference type="EMBL" id="VSWC01000029">
    <property type="protein sequence ID" value="KAA1107664.1"/>
    <property type="molecule type" value="Genomic_DNA"/>
</dbReference>
<keyword evidence="4" id="KW-1185">Reference proteome</keyword>
<evidence type="ECO:0000313" key="3">
    <source>
        <dbReference type="EMBL" id="KAA1124539.1"/>
    </source>
</evidence>
<reference evidence="4 5" key="1">
    <citation type="submission" date="2019-05" db="EMBL/GenBank/DDBJ databases">
        <title>Emergence of the Ug99 lineage of the wheat stem rust pathogen through somatic hybridization.</title>
        <authorList>
            <person name="Li F."/>
            <person name="Upadhyaya N.M."/>
            <person name="Sperschneider J."/>
            <person name="Matny O."/>
            <person name="Nguyen-Phuc H."/>
            <person name="Mago R."/>
            <person name="Raley C."/>
            <person name="Miller M.E."/>
            <person name="Silverstein K.A.T."/>
            <person name="Henningsen E."/>
            <person name="Hirsch C.D."/>
            <person name="Visser B."/>
            <person name="Pretorius Z.A."/>
            <person name="Steffenson B.J."/>
            <person name="Schwessinger B."/>
            <person name="Dodds P.N."/>
            <person name="Figueroa M."/>
        </authorList>
    </citation>
    <scope>NUCLEOTIDE SEQUENCE [LARGE SCALE GENOMIC DNA]</scope>
    <source>
        <strain evidence="2">21-0</strain>
        <strain evidence="3 5">Ug99</strain>
    </source>
</reference>
<feature type="signal peptide" evidence="1">
    <location>
        <begin position="1"/>
        <end position="22"/>
    </location>
</feature>